<evidence type="ECO:0000256" key="3">
    <source>
        <dbReference type="ARBA" id="ARBA00022703"/>
    </source>
</evidence>
<proteinExistence type="predicted"/>
<evidence type="ECO:0000256" key="5">
    <source>
        <dbReference type="ARBA" id="ARBA00022946"/>
    </source>
</evidence>
<dbReference type="Gene3D" id="3.50.50.60">
    <property type="entry name" value="FAD/NAD(P)-binding domain"/>
    <property type="match status" value="2"/>
</dbReference>
<dbReference type="SUPFAM" id="SSF51905">
    <property type="entry name" value="FAD/NAD(P)-binding domain"/>
    <property type="match status" value="1"/>
</dbReference>
<dbReference type="SMART" id="SM01353">
    <property type="entry name" value="AIF_C"/>
    <property type="match status" value="1"/>
</dbReference>
<reference evidence="11" key="1">
    <citation type="submission" date="2018-10" db="EMBL/GenBank/DDBJ databases">
        <title>Acidithiobacillus sulfuriphilus sp. nov.: an extremely acidophilic sulfur-oxidizing chemolithotroph isolated from a neutral pH environment.</title>
        <authorList>
            <person name="Falagan C."/>
            <person name="Moya-Beltran A."/>
            <person name="Quatrini R."/>
            <person name="Johnson D.B."/>
        </authorList>
    </citation>
    <scope>NUCLEOTIDE SEQUENCE [LARGE SCALE GENOMIC DNA]</scope>
    <source>
        <strain evidence="11">CJ-2</strain>
    </source>
</reference>
<evidence type="ECO:0000256" key="2">
    <source>
        <dbReference type="ARBA" id="ARBA00022630"/>
    </source>
</evidence>
<evidence type="ECO:0000256" key="4">
    <source>
        <dbReference type="ARBA" id="ARBA00022827"/>
    </source>
</evidence>
<keyword evidence="4" id="KW-0274">FAD</keyword>
<keyword evidence="6" id="KW-0560">Oxidoreductase</keyword>
<evidence type="ECO:0000256" key="6">
    <source>
        <dbReference type="ARBA" id="ARBA00023002"/>
    </source>
</evidence>
<gene>
    <name evidence="11" type="ORF">EC580_05360</name>
</gene>
<dbReference type="SUPFAM" id="SSF55424">
    <property type="entry name" value="FAD/NAD-linked reductases, dimerisation (C-terminal) domain"/>
    <property type="match status" value="1"/>
</dbReference>
<evidence type="ECO:0000256" key="1">
    <source>
        <dbReference type="ARBA" id="ARBA00001974"/>
    </source>
</evidence>
<dbReference type="Gene3D" id="3.30.390.30">
    <property type="match status" value="1"/>
</dbReference>
<keyword evidence="3" id="KW-0053">Apoptosis</keyword>
<dbReference type="GO" id="GO:0071949">
    <property type="term" value="F:FAD binding"/>
    <property type="evidence" value="ECO:0007669"/>
    <property type="project" value="TreeGrafter"/>
</dbReference>
<evidence type="ECO:0000259" key="10">
    <source>
        <dbReference type="Pfam" id="PF14721"/>
    </source>
</evidence>
<dbReference type="InterPro" id="IPR016156">
    <property type="entry name" value="FAD/NAD-linked_Rdtase_dimer_sf"/>
</dbReference>
<protein>
    <submittedName>
        <fullName evidence="11">Pyridine nucleotide-disulfide oxidoreductase</fullName>
    </submittedName>
</protein>
<dbReference type="EMBL" id="RIZI01000146">
    <property type="protein sequence ID" value="RNF65353.1"/>
    <property type="molecule type" value="Genomic_DNA"/>
</dbReference>
<dbReference type="GO" id="GO:0046983">
    <property type="term" value="F:protein dimerization activity"/>
    <property type="evidence" value="ECO:0007669"/>
    <property type="project" value="InterPro"/>
</dbReference>
<comment type="catalytic activity">
    <reaction evidence="8">
        <text>A + NADH + H(+) = AH2 + NAD(+)</text>
        <dbReference type="Rhea" id="RHEA:11356"/>
        <dbReference type="ChEBI" id="CHEBI:13193"/>
        <dbReference type="ChEBI" id="CHEBI:15378"/>
        <dbReference type="ChEBI" id="CHEBI:17499"/>
        <dbReference type="ChEBI" id="CHEBI:57540"/>
        <dbReference type="ChEBI" id="CHEBI:57945"/>
    </reaction>
</comment>
<evidence type="ECO:0000313" key="11">
    <source>
        <dbReference type="EMBL" id="RNF65353.1"/>
    </source>
</evidence>
<dbReference type="Pfam" id="PF14721">
    <property type="entry name" value="AIF_C"/>
    <property type="match status" value="2"/>
</dbReference>
<dbReference type="GO" id="GO:0005737">
    <property type="term" value="C:cytoplasm"/>
    <property type="evidence" value="ECO:0007669"/>
    <property type="project" value="TreeGrafter"/>
</dbReference>
<dbReference type="PANTHER" id="PTHR43557:SF4">
    <property type="entry name" value="APOPTOSIS-INDUCING FACTOR 1, MITOCHONDRIAL"/>
    <property type="match status" value="1"/>
</dbReference>
<keyword evidence="7" id="KW-0520">NAD</keyword>
<evidence type="ECO:0000256" key="8">
    <source>
        <dbReference type="ARBA" id="ARBA00047786"/>
    </source>
</evidence>
<evidence type="ECO:0000259" key="9">
    <source>
        <dbReference type="Pfam" id="PF07992"/>
    </source>
</evidence>
<dbReference type="GO" id="GO:0016174">
    <property type="term" value="F:NAD(P)H oxidase H2O2-forming activity"/>
    <property type="evidence" value="ECO:0007669"/>
    <property type="project" value="TreeGrafter"/>
</dbReference>
<keyword evidence="5" id="KW-0809">Transit peptide</keyword>
<name>A0A3M8R9U3_9PROT</name>
<feature type="domain" description="Mitochondrial apoptosis-inducing factor C-terminal" evidence="10">
    <location>
        <begin position="307"/>
        <end position="345"/>
    </location>
</feature>
<dbReference type="GO" id="GO:0012501">
    <property type="term" value="P:programmed cell death"/>
    <property type="evidence" value="ECO:0007669"/>
    <property type="project" value="TreeGrafter"/>
</dbReference>
<dbReference type="InterPro" id="IPR036188">
    <property type="entry name" value="FAD/NAD-bd_sf"/>
</dbReference>
<evidence type="ECO:0000256" key="7">
    <source>
        <dbReference type="ARBA" id="ARBA00023027"/>
    </source>
</evidence>
<comment type="cofactor">
    <cofactor evidence="1">
        <name>FAD</name>
        <dbReference type="ChEBI" id="CHEBI:57692"/>
    </cofactor>
</comment>
<dbReference type="RefSeq" id="WP_123102914.1">
    <property type="nucleotide sequence ID" value="NZ_CP127527.1"/>
</dbReference>
<dbReference type="Pfam" id="PF07992">
    <property type="entry name" value="Pyr_redox_2"/>
    <property type="match status" value="1"/>
</dbReference>
<dbReference type="PRINTS" id="PR00411">
    <property type="entry name" value="PNDRDTASEI"/>
</dbReference>
<dbReference type="OrthoDB" id="5288511at2"/>
<dbReference type="InterPro" id="IPR029324">
    <property type="entry name" value="AIF_C"/>
</dbReference>
<organism evidence="11">
    <name type="scientific">Acidithiobacillus sulfuriphilus</name>
    <dbReference type="NCBI Taxonomy" id="1867749"/>
    <lineage>
        <taxon>Bacteria</taxon>
        <taxon>Pseudomonadati</taxon>
        <taxon>Pseudomonadota</taxon>
        <taxon>Acidithiobacillia</taxon>
        <taxon>Acidithiobacillales</taxon>
        <taxon>Acidithiobacillaceae</taxon>
        <taxon>Acidithiobacillus</taxon>
    </lineage>
</organism>
<feature type="domain" description="FAD/NAD(P)-binding" evidence="9">
    <location>
        <begin position="4"/>
        <end position="304"/>
    </location>
</feature>
<dbReference type="GO" id="GO:0033108">
    <property type="term" value="P:mitochondrial respiratory chain complex assembly"/>
    <property type="evidence" value="ECO:0007669"/>
    <property type="project" value="TreeGrafter"/>
</dbReference>
<keyword evidence="2" id="KW-0285">Flavoprotein</keyword>
<dbReference type="InterPro" id="IPR023753">
    <property type="entry name" value="FAD/NAD-binding_dom"/>
</dbReference>
<comment type="caution">
    <text evidence="11">The sequence shown here is derived from an EMBL/GenBank/DDBJ whole genome shotgun (WGS) entry which is preliminary data.</text>
</comment>
<dbReference type="AlphaFoldDB" id="A0A3M8R9U3"/>
<dbReference type="PANTHER" id="PTHR43557">
    <property type="entry name" value="APOPTOSIS-INDUCING FACTOR 1"/>
    <property type="match status" value="1"/>
</dbReference>
<feature type="domain" description="Mitochondrial apoptosis-inducing factor C-terminal" evidence="10">
    <location>
        <begin position="354"/>
        <end position="386"/>
    </location>
</feature>
<sequence>MSHFDYVIVGGGPAGAAAALAIREQDKEGSILLLGAEREPPYQRPPLSKGLWLGQQEEGDLPIKSVADWAALQVTLALGDPVLAVQRGRRRVRTAAGRDYDYGKLLLAMGGTPRILATPETLRDRVLTLRTLEDYRRLRARAAQGGKVLVLGGGFLGAELAVALSRQTGLQVQYCVAGSGPLSHVLPPALVQMISDRYQSAGVLLSTEQRFAELTMGPAGPVARCASGEEMACDWVAYGIGLQINTALAEAAGLQLAGGGVAVDDRLRSSDPQIWIAGDMATFPDPVWGQPLRLEHWDNAEATGRHAGLVMAGLDQPYTHQGMFFSDIYEFGFEAVGECWSSMATFIDLSREGDQGVVYFLRDNQVHGVLLWNVWGQADAARALIAGREVVGSEELRGRLGVF</sequence>
<accession>A0A3M8R9U3</accession>
<dbReference type="PRINTS" id="PR00368">
    <property type="entry name" value="FADPNR"/>
</dbReference>
<dbReference type="InterPro" id="IPR050446">
    <property type="entry name" value="FAD-oxidoreductase/Apoptosis"/>
</dbReference>